<dbReference type="PANTHER" id="PTHR43133">
    <property type="entry name" value="RNA POLYMERASE ECF-TYPE SIGMA FACTO"/>
    <property type="match status" value="1"/>
</dbReference>
<dbReference type="InterPro" id="IPR014327">
    <property type="entry name" value="RNA_pol_sigma70_bacteroid"/>
</dbReference>
<dbReference type="InterPro" id="IPR014284">
    <property type="entry name" value="RNA_pol_sigma-70_dom"/>
</dbReference>
<proteinExistence type="inferred from homology"/>
<protein>
    <submittedName>
        <fullName evidence="7">RNA polymerase sigma-70 factor</fullName>
    </submittedName>
</protein>
<evidence type="ECO:0000256" key="1">
    <source>
        <dbReference type="ARBA" id="ARBA00010641"/>
    </source>
</evidence>
<keyword evidence="3" id="KW-0731">Sigma factor</keyword>
<dbReference type="Gene3D" id="1.10.1740.10">
    <property type="match status" value="1"/>
</dbReference>
<accession>A0ABV2T0Y4</accession>
<name>A0ABV2T0Y4_9BACT</name>
<organism evidence="7 8">
    <name type="scientific">Chitinophaga defluvii</name>
    <dbReference type="NCBI Taxonomy" id="3163343"/>
    <lineage>
        <taxon>Bacteria</taxon>
        <taxon>Pseudomonadati</taxon>
        <taxon>Bacteroidota</taxon>
        <taxon>Chitinophagia</taxon>
        <taxon>Chitinophagales</taxon>
        <taxon>Chitinophagaceae</taxon>
        <taxon>Chitinophaga</taxon>
    </lineage>
</organism>
<dbReference type="CDD" id="cd06171">
    <property type="entry name" value="Sigma70_r4"/>
    <property type="match status" value="1"/>
</dbReference>
<dbReference type="Gene3D" id="1.10.10.10">
    <property type="entry name" value="Winged helix-like DNA-binding domain superfamily/Winged helix DNA-binding domain"/>
    <property type="match status" value="1"/>
</dbReference>
<dbReference type="NCBIfam" id="TIGR02985">
    <property type="entry name" value="Sig70_bacteroi1"/>
    <property type="match status" value="1"/>
</dbReference>
<dbReference type="EMBL" id="JBEXAC010000001">
    <property type="protein sequence ID" value="MET6996035.1"/>
    <property type="molecule type" value="Genomic_DNA"/>
</dbReference>
<dbReference type="InterPro" id="IPR013325">
    <property type="entry name" value="RNA_pol_sigma_r2"/>
</dbReference>
<dbReference type="Pfam" id="PF04542">
    <property type="entry name" value="Sigma70_r2"/>
    <property type="match status" value="1"/>
</dbReference>
<keyword evidence="8" id="KW-1185">Reference proteome</keyword>
<feature type="domain" description="RNA polymerase sigma factor 70 region 4 type 2" evidence="6">
    <location>
        <begin position="127"/>
        <end position="177"/>
    </location>
</feature>
<dbReference type="RefSeq" id="WP_354658683.1">
    <property type="nucleotide sequence ID" value="NZ_JBEXAC010000001.1"/>
</dbReference>
<keyword evidence="2" id="KW-0805">Transcription regulation</keyword>
<dbReference type="InterPro" id="IPR039425">
    <property type="entry name" value="RNA_pol_sigma-70-like"/>
</dbReference>
<keyword evidence="4" id="KW-0804">Transcription</keyword>
<reference evidence="7 8" key="1">
    <citation type="submission" date="2024-06" db="EMBL/GenBank/DDBJ databases">
        <title>Chitinophaga defluvii sp. nov., isolated from municipal sewage.</title>
        <authorList>
            <person name="Zhang L."/>
        </authorList>
    </citation>
    <scope>NUCLEOTIDE SEQUENCE [LARGE SCALE GENOMIC DNA]</scope>
    <source>
        <strain evidence="7 8">H8</strain>
    </source>
</reference>
<evidence type="ECO:0000313" key="7">
    <source>
        <dbReference type="EMBL" id="MET6996035.1"/>
    </source>
</evidence>
<evidence type="ECO:0000259" key="6">
    <source>
        <dbReference type="Pfam" id="PF08281"/>
    </source>
</evidence>
<dbReference type="NCBIfam" id="TIGR02937">
    <property type="entry name" value="sigma70-ECF"/>
    <property type="match status" value="1"/>
</dbReference>
<evidence type="ECO:0000256" key="4">
    <source>
        <dbReference type="ARBA" id="ARBA00023163"/>
    </source>
</evidence>
<evidence type="ECO:0000313" key="8">
    <source>
        <dbReference type="Proteomes" id="UP001549749"/>
    </source>
</evidence>
<dbReference type="InterPro" id="IPR007627">
    <property type="entry name" value="RNA_pol_sigma70_r2"/>
</dbReference>
<dbReference type="InterPro" id="IPR013324">
    <property type="entry name" value="RNA_pol_sigma_r3/r4-like"/>
</dbReference>
<feature type="domain" description="RNA polymerase sigma-70 region 2" evidence="5">
    <location>
        <begin position="30"/>
        <end position="95"/>
    </location>
</feature>
<evidence type="ECO:0000259" key="5">
    <source>
        <dbReference type="Pfam" id="PF04542"/>
    </source>
</evidence>
<dbReference type="InterPro" id="IPR036388">
    <property type="entry name" value="WH-like_DNA-bd_sf"/>
</dbReference>
<dbReference type="Pfam" id="PF08281">
    <property type="entry name" value="Sigma70_r4_2"/>
    <property type="match status" value="1"/>
</dbReference>
<comment type="caution">
    <text evidence="7">The sequence shown here is derived from an EMBL/GenBank/DDBJ whole genome shotgun (WGS) entry which is preliminary data.</text>
</comment>
<dbReference type="SUPFAM" id="SSF88659">
    <property type="entry name" value="Sigma3 and sigma4 domains of RNA polymerase sigma factors"/>
    <property type="match status" value="1"/>
</dbReference>
<sequence length="191" mass="21514">MGGKSVHTGNDDAMLLSKLKEGSSEAFNALYDKYWQIVYASAFKRLGNVDQAKDITQDFFLQLWLKRKELQILHLPAYIYTAVRNRVLNILEAEQKFIPVAALLLQELPAGDQADALTLKNELLQSYNTLVDTLPPARQAIFRLRYNEGASSEEIAQQLNISRKTVQNQLGKALARLRASLAQVIAWTILP</sequence>
<comment type="similarity">
    <text evidence="1">Belongs to the sigma-70 factor family. ECF subfamily.</text>
</comment>
<dbReference type="Proteomes" id="UP001549749">
    <property type="component" value="Unassembled WGS sequence"/>
</dbReference>
<gene>
    <name evidence="7" type="ORF">ABR189_01585</name>
</gene>
<dbReference type="SUPFAM" id="SSF88946">
    <property type="entry name" value="Sigma2 domain of RNA polymerase sigma factors"/>
    <property type="match status" value="1"/>
</dbReference>
<dbReference type="InterPro" id="IPR013249">
    <property type="entry name" value="RNA_pol_sigma70_r4_t2"/>
</dbReference>
<evidence type="ECO:0000256" key="3">
    <source>
        <dbReference type="ARBA" id="ARBA00023082"/>
    </source>
</evidence>
<evidence type="ECO:0000256" key="2">
    <source>
        <dbReference type="ARBA" id="ARBA00023015"/>
    </source>
</evidence>
<dbReference type="PANTHER" id="PTHR43133:SF46">
    <property type="entry name" value="RNA POLYMERASE SIGMA-70 FACTOR ECF SUBFAMILY"/>
    <property type="match status" value="1"/>
</dbReference>